<accession>A0A4V1IZN9</accession>
<dbReference type="Proteomes" id="UP000281549">
    <property type="component" value="Unassembled WGS sequence"/>
</dbReference>
<evidence type="ECO:0000256" key="1">
    <source>
        <dbReference type="SAM" id="MobiDB-lite"/>
    </source>
</evidence>
<dbReference type="EMBL" id="ML005385">
    <property type="protein sequence ID" value="RKP18719.1"/>
    <property type="molecule type" value="Genomic_DNA"/>
</dbReference>
<feature type="compositionally biased region" description="Polar residues" evidence="1">
    <location>
        <begin position="182"/>
        <end position="191"/>
    </location>
</feature>
<dbReference type="AlphaFoldDB" id="A0A4V1IZN9"/>
<feature type="compositionally biased region" description="Basic and acidic residues" evidence="1">
    <location>
        <begin position="239"/>
        <end position="248"/>
    </location>
</feature>
<feature type="region of interest" description="Disordered" evidence="1">
    <location>
        <begin position="182"/>
        <end position="273"/>
    </location>
</feature>
<feature type="compositionally biased region" description="Low complexity" evidence="1">
    <location>
        <begin position="220"/>
        <end position="233"/>
    </location>
</feature>
<sequence>MGPFSPKGIVNKASKLFQRKLKLFDSKRRSFREESRAADDLDPLATSSVITSVPEESVNLEYGCESLVASIPNDEKAFVDPISQSHHSTTHSLPCIPEEKEMELVFENKWPINRRNARYFEPNEIPSTPKLSHEKLTTIAGSVISDEGFSDQDSGYSGSSSGSWAKQLEILCSVVPSSHLSTNVGQTSDIENSPALRILPPSKRLETLEELDEVEDYESSDSSSTSSSFQFSDSESDDEQSRRTKNGFDLEENSDGIFPNQRTYPKSCFAPPDVPVKEKHVRINNKVRFKKIENRKAKAE</sequence>
<proteinExistence type="predicted"/>
<evidence type="ECO:0000313" key="3">
    <source>
        <dbReference type="Proteomes" id="UP000281549"/>
    </source>
</evidence>
<reference evidence="3" key="1">
    <citation type="journal article" date="2018" name="Nat. Microbiol.">
        <title>Leveraging single-cell genomics to expand the fungal tree of life.</title>
        <authorList>
            <person name="Ahrendt S.R."/>
            <person name="Quandt C.A."/>
            <person name="Ciobanu D."/>
            <person name="Clum A."/>
            <person name="Salamov A."/>
            <person name="Andreopoulos B."/>
            <person name="Cheng J.F."/>
            <person name="Woyke T."/>
            <person name="Pelin A."/>
            <person name="Henrissat B."/>
            <person name="Reynolds N.K."/>
            <person name="Benny G.L."/>
            <person name="Smith M.E."/>
            <person name="James T.Y."/>
            <person name="Grigoriev I.V."/>
        </authorList>
    </citation>
    <scope>NUCLEOTIDE SEQUENCE [LARGE SCALE GENOMIC DNA]</scope>
    <source>
        <strain evidence="3">CSF55</strain>
    </source>
</reference>
<protein>
    <submittedName>
        <fullName evidence="2">Uncharacterized protein</fullName>
    </submittedName>
</protein>
<gene>
    <name evidence="2" type="ORF">ROZALSC1DRAFT_29619</name>
</gene>
<evidence type="ECO:0000313" key="2">
    <source>
        <dbReference type="EMBL" id="RKP18719.1"/>
    </source>
</evidence>
<name>A0A4V1IZN9_ROZAC</name>
<organism evidence="2 3">
    <name type="scientific">Rozella allomycis (strain CSF55)</name>
    <dbReference type="NCBI Taxonomy" id="988480"/>
    <lineage>
        <taxon>Eukaryota</taxon>
        <taxon>Fungi</taxon>
        <taxon>Fungi incertae sedis</taxon>
        <taxon>Cryptomycota</taxon>
        <taxon>Cryptomycota incertae sedis</taxon>
        <taxon>Rozella</taxon>
    </lineage>
</organism>
<feature type="compositionally biased region" description="Acidic residues" evidence="1">
    <location>
        <begin position="208"/>
        <end position="219"/>
    </location>
</feature>